<accession>A0A061QQZ0</accession>
<organism evidence="2">
    <name type="scientific">Tetraselmis sp. GSL018</name>
    <dbReference type="NCBI Taxonomy" id="582737"/>
    <lineage>
        <taxon>Eukaryota</taxon>
        <taxon>Viridiplantae</taxon>
        <taxon>Chlorophyta</taxon>
        <taxon>core chlorophytes</taxon>
        <taxon>Chlorodendrophyceae</taxon>
        <taxon>Chlorodendrales</taxon>
        <taxon>Chlorodendraceae</taxon>
        <taxon>Tetraselmis</taxon>
    </lineage>
</organism>
<sequence>SKEVCYSSSCTSSEVCNLRTGECVYNPTQTPDPSELGLPIPGFDAMPPPGEQLSKETDAPDERNASATQLPANASETANLEILDRNLTGANSAAPLNLSISLFLKLLLVRFLHSFLDS</sequence>
<gene>
    <name evidence="2" type="ORF">TSPGSL018_21594</name>
</gene>
<feature type="non-terminal residue" evidence="2">
    <location>
        <position position="1"/>
    </location>
</feature>
<feature type="region of interest" description="Disordered" evidence="1">
    <location>
        <begin position="28"/>
        <end position="73"/>
    </location>
</feature>
<evidence type="ECO:0000313" key="2">
    <source>
        <dbReference type="EMBL" id="JAC63067.1"/>
    </source>
</evidence>
<proteinExistence type="predicted"/>
<feature type="compositionally biased region" description="Basic and acidic residues" evidence="1">
    <location>
        <begin position="53"/>
        <end position="64"/>
    </location>
</feature>
<evidence type="ECO:0000256" key="1">
    <source>
        <dbReference type="SAM" id="MobiDB-lite"/>
    </source>
</evidence>
<dbReference type="AlphaFoldDB" id="A0A061QQZ0"/>
<reference evidence="2" key="1">
    <citation type="submission" date="2014-05" db="EMBL/GenBank/DDBJ databases">
        <title>The transcriptome of the halophilic microalga Tetraselmis sp. GSL018 isolated from the Great Salt Lake, Utah.</title>
        <authorList>
            <person name="Jinkerson R.E."/>
            <person name="D'Adamo S."/>
            <person name="Posewitz M.C."/>
        </authorList>
    </citation>
    <scope>NUCLEOTIDE SEQUENCE</scope>
    <source>
        <strain evidence="2">GSL018</strain>
    </source>
</reference>
<dbReference type="EMBL" id="GBEZ01023858">
    <property type="protein sequence ID" value="JAC63067.1"/>
    <property type="molecule type" value="Transcribed_RNA"/>
</dbReference>
<protein>
    <submittedName>
        <fullName evidence="2">Uncharacterized protein</fullName>
    </submittedName>
</protein>
<name>A0A061QQZ0_9CHLO</name>